<evidence type="ECO:0000256" key="3">
    <source>
        <dbReference type="SAM" id="Phobius"/>
    </source>
</evidence>
<keyword evidence="1" id="KW-1015">Disulfide bond</keyword>
<keyword evidence="4" id="KW-0732">Signal</keyword>
<accession>A0A2M4BK04</accession>
<dbReference type="InterPro" id="IPR002172">
    <property type="entry name" value="LDrepeatLR_classA_rpt"/>
</dbReference>
<name>A0A2M4BK04_9DIPT</name>
<sequence length="528" mass="54831">MMLYNIIASVQWWCIFILYTQRTDCASFFSNAESTGIGGVTLPSLCSDSDPSEQYVSDKGAGSSLVLSLRPEHGRSSSASSCKRQFRAPDAYNFFVRLQRIPGASGTRGASSSRKYSSSTKSGNTTNSCALTISQSANGEVLPSWRLDPCALESAATAAATTPEDQMRLLQGKLNIVWKHDGNAPNYRLHITVVGQGNVCLEREKHSCLAYAGMPLLCIASELICDGVPNCPPLGSDVSDENEEMCAKHRQEVLSENPVQSVFRKYIQNTLKSFFGGEPDDLSSDGLVSSDAELSLRFPPAPSTPAPVSSSTATETATATAPAKKHRSSLTGLSKYGPWGYLFLGMLICGGALLICGLWECCCRSHKREQSPDDSLATTVVPSFLQTSSPGDVSGAGANGGGPAVPSLNLPHYAELDPPPAYSVLFPNQKPSDDAASGTTTTPDDGDEGTIPVTASAPSSQTAPNDAIAVTNVTGGLQGTALAAAASAGTAAAAASAGTVEGAPALEVASPQQPITLLPAHSSSSSPA</sequence>
<dbReference type="AlphaFoldDB" id="A0A2M4BK04"/>
<feature type="signal peptide" evidence="4">
    <location>
        <begin position="1"/>
        <end position="25"/>
    </location>
</feature>
<evidence type="ECO:0000313" key="5">
    <source>
        <dbReference type="EMBL" id="MBW53377.1"/>
    </source>
</evidence>
<feature type="compositionally biased region" description="Low complexity" evidence="2">
    <location>
        <begin position="434"/>
        <end position="443"/>
    </location>
</feature>
<keyword evidence="3" id="KW-0812">Transmembrane</keyword>
<evidence type="ECO:0008006" key="6">
    <source>
        <dbReference type="Google" id="ProtNLM"/>
    </source>
</evidence>
<evidence type="ECO:0000256" key="4">
    <source>
        <dbReference type="SAM" id="SignalP"/>
    </source>
</evidence>
<evidence type="ECO:0000256" key="2">
    <source>
        <dbReference type="SAM" id="MobiDB-lite"/>
    </source>
</evidence>
<feature type="region of interest" description="Disordered" evidence="2">
    <location>
        <begin position="421"/>
        <end position="463"/>
    </location>
</feature>
<feature type="region of interest" description="Disordered" evidence="2">
    <location>
        <begin position="104"/>
        <end position="125"/>
    </location>
</feature>
<dbReference type="SMART" id="SM00192">
    <property type="entry name" value="LDLa"/>
    <property type="match status" value="1"/>
</dbReference>
<reference evidence="5" key="1">
    <citation type="submission" date="2018-01" db="EMBL/GenBank/DDBJ databases">
        <title>An insight into the sialome of Amazonian anophelines.</title>
        <authorList>
            <person name="Ribeiro J.M."/>
            <person name="Scarpassa V."/>
            <person name="Calvo E."/>
        </authorList>
    </citation>
    <scope>NUCLEOTIDE SEQUENCE</scope>
    <source>
        <tissue evidence="5">Salivary glands</tissue>
    </source>
</reference>
<keyword evidence="3" id="KW-1133">Transmembrane helix</keyword>
<organism evidence="5">
    <name type="scientific">Anopheles marajoara</name>
    <dbReference type="NCBI Taxonomy" id="58244"/>
    <lineage>
        <taxon>Eukaryota</taxon>
        <taxon>Metazoa</taxon>
        <taxon>Ecdysozoa</taxon>
        <taxon>Arthropoda</taxon>
        <taxon>Hexapoda</taxon>
        <taxon>Insecta</taxon>
        <taxon>Pterygota</taxon>
        <taxon>Neoptera</taxon>
        <taxon>Endopterygota</taxon>
        <taxon>Diptera</taxon>
        <taxon>Nematocera</taxon>
        <taxon>Culicoidea</taxon>
        <taxon>Culicidae</taxon>
        <taxon>Anophelinae</taxon>
        <taxon>Anopheles</taxon>
    </lineage>
</organism>
<proteinExistence type="predicted"/>
<dbReference type="EMBL" id="GGFJ01004236">
    <property type="protein sequence ID" value="MBW53377.1"/>
    <property type="molecule type" value="Transcribed_RNA"/>
</dbReference>
<evidence type="ECO:0000256" key="1">
    <source>
        <dbReference type="ARBA" id="ARBA00023157"/>
    </source>
</evidence>
<feature type="compositionally biased region" description="Low complexity" evidence="2">
    <location>
        <begin position="306"/>
        <end position="322"/>
    </location>
</feature>
<protein>
    <recommendedName>
        <fullName evidence="6">E3 ubiquitin-protein ligase trim33</fullName>
    </recommendedName>
</protein>
<keyword evidence="3" id="KW-0472">Membrane</keyword>
<feature type="region of interest" description="Disordered" evidence="2">
    <location>
        <begin position="299"/>
        <end position="329"/>
    </location>
</feature>
<feature type="chain" id="PRO_5014792104" description="E3 ubiquitin-protein ligase trim33" evidence="4">
    <location>
        <begin position="26"/>
        <end position="528"/>
    </location>
</feature>
<feature type="transmembrane region" description="Helical" evidence="3">
    <location>
        <begin position="339"/>
        <end position="359"/>
    </location>
</feature>